<dbReference type="Pfam" id="PF03417">
    <property type="entry name" value="AAT"/>
    <property type="match status" value="1"/>
</dbReference>
<dbReference type="Gene3D" id="3.60.60.10">
    <property type="entry name" value="Penicillin V Acylase, Chain A"/>
    <property type="match status" value="1"/>
</dbReference>
<dbReference type="SUPFAM" id="SSF56235">
    <property type="entry name" value="N-terminal nucleophile aminohydrolases (Ntn hydrolases)"/>
    <property type="match status" value="1"/>
</dbReference>
<dbReference type="OrthoDB" id="5480874at2"/>
<dbReference type="RefSeq" id="WP_110361813.1">
    <property type="nucleotide sequence ID" value="NZ_QFLI01000007.1"/>
</dbReference>
<comment type="caution">
    <text evidence="3">The sequence shown here is derived from an EMBL/GenBank/DDBJ whole genome shotgun (WGS) entry which is preliminary data.</text>
</comment>
<accession>A0A2V4A8L2</accession>
<dbReference type="InterPro" id="IPR047803">
    <property type="entry name" value="DCD1A/B-like"/>
</dbReference>
<evidence type="ECO:0000313" key="4">
    <source>
        <dbReference type="Proteomes" id="UP000248079"/>
    </source>
</evidence>
<evidence type="ECO:0000256" key="1">
    <source>
        <dbReference type="SAM" id="SignalP"/>
    </source>
</evidence>
<feature type="signal peptide" evidence="1">
    <location>
        <begin position="1"/>
        <end position="21"/>
    </location>
</feature>
<reference evidence="3 4" key="1">
    <citation type="submission" date="2018-05" db="EMBL/GenBank/DDBJ databases">
        <title>Marinifilum breve JC075T sp. nov., a marine bacterium isolated from Yongle Blue Hole in the South China Sea.</title>
        <authorList>
            <person name="Fu T."/>
        </authorList>
    </citation>
    <scope>NUCLEOTIDE SEQUENCE [LARGE SCALE GENOMIC DNA]</scope>
    <source>
        <strain evidence="3 4">JC075</strain>
    </source>
</reference>
<dbReference type="SUPFAM" id="SSF48452">
    <property type="entry name" value="TPR-like"/>
    <property type="match status" value="1"/>
</dbReference>
<sequence>MKLKHLSILTALLLSSLLLFAKDYQYNEKNGVRTFHQGSMFVKEGVPFLTVKGDSYEMGLQYGVLMNDQIMEMQVKVDSIVEKYVGKFFLKKWIANMVLKSKIRKLEKRIPQEFIAELEGMAKGCDLNLREVKTIAYFPQLFFEISCTSFVLKNENGIVHGRNLDWPGIETFAKFPLIVNYHRKEKIPTTILSFVCYPGAYTGMNHNGLSMSINMNGCPIPEDKEESDYVTDMPMPFQLRHVMENADELSEVDEMFENYSTHGWFITVGSHKDQSGAMYELTRGECIKNKMQNNYVGVTNLAVSEKGRYEYSPINMHGEDNISREDKLKELNQNISNDNLVDKAYQMVSSTAFYELPCDLYHSSCINNNITVKSCIMDNTEQKIYFAYGEQLAGCNQFLSYDIKSEEVGIYKEKQEIPDEAYYNGRKAYRKWLKTLFTNKKQLEKEDYKKIIDQIDQFNLHPAYKSNELRKCYVNIKNKEKAYECAEKYIELLPTYGSAYYGKYYACKGFNDYKKAIESLQIMLDKAHNTTADFFYAKCDILSLYDKMQSQSPNPENIRQMKKLNQEIKELSKPFFTAKWIKEKMDKMDEIVKKYE</sequence>
<feature type="chain" id="PRO_5016146325" description="Peptidase C45 hydrolase domain-containing protein" evidence="1">
    <location>
        <begin position="22"/>
        <end position="596"/>
    </location>
</feature>
<dbReference type="PANTHER" id="PTHR35190:SF2">
    <property type="entry name" value="PROTEIN DCD1B"/>
    <property type="match status" value="1"/>
</dbReference>
<dbReference type="NCBIfam" id="NF040521">
    <property type="entry name" value="C45_proenzyme"/>
    <property type="match status" value="1"/>
</dbReference>
<dbReference type="EMBL" id="QFLI01000007">
    <property type="protein sequence ID" value="PXX98922.1"/>
    <property type="molecule type" value="Genomic_DNA"/>
</dbReference>
<dbReference type="InterPro" id="IPR029055">
    <property type="entry name" value="Ntn_hydrolases_N"/>
</dbReference>
<dbReference type="AlphaFoldDB" id="A0A2V4A8L2"/>
<keyword evidence="1" id="KW-0732">Signal</keyword>
<name>A0A2V4A8L2_9BACT</name>
<organism evidence="3 4">
    <name type="scientific">Marinifilum breve</name>
    <dbReference type="NCBI Taxonomy" id="2184082"/>
    <lineage>
        <taxon>Bacteria</taxon>
        <taxon>Pseudomonadati</taxon>
        <taxon>Bacteroidota</taxon>
        <taxon>Bacteroidia</taxon>
        <taxon>Marinilabiliales</taxon>
        <taxon>Marinifilaceae</taxon>
    </lineage>
</organism>
<keyword evidence="4" id="KW-1185">Reference proteome</keyword>
<dbReference type="Proteomes" id="UP000248079">
    <property type="component" value="Unassembled WGS sequence"/>
</dbReference>
<dbReference type="Gene3D" id="1.25.40.10">
    <property type="entry name" value="Tetratricopeptide repeat domain"/>
    <property type="match status" value="1"/>
</dbReference>
<dbReference type="PANTHER" id="PTHR35190">
    <property type="entry name" value="PROTEIN DCD1B"/>
    <property type="match status" value="1"/>
</dbReference>
<feature type="domain" description="Peptidase C45 hydrolase" evidence="2">
    <location>
        <begin position="154"/>
        <end position="387"/>
    </location>
</feature>
<protein>
    <recommendedName>
        <fullName evidence="2">Peptidase C45 hydrolase domain-containing protein</fullName>
    </recommendedName>
</protein>
<evidence type="ECO:0000259" key="2">
    <source>
        <dbReference type="Pfam" id="PF03417"/>
    </source>
</evidence>
<dbReference type="InterPro" id="IPR011990">
    <property type="entry name" value="TPR-like_helical_dom_sf"/>
</dbReference>
<proteinExistence type="predicted"/>
<evidence type="ECO:0000313" key="3">
    <source>
        <dbReference type="EMBL" id="PXX98922.1"/>
    </source>
</evidence>
<gene>
    <name evidence="3" type="ORF">DF185_16240</name>
</gene>
<dbReference type="InterPro" id="IPR047794">
    <property type="entry name" value="C45_proenzyme-like"/>
</dbReference>
<dbReference type="InterPro" id="IPR005079">
    <property type="entry name" value="Peptidase_C45_hydrolase"/>
</dbReference>